<dbReference type="RefSeq" id="WP_098343550.1">
    <property type="nucleotide sequence ID" value="NZ_NTRR01000041.1"/>
</dbReference>
<gene>
    <name evidence="1" type="ORF">CN307_24385</name>
</gene>
<dbReference type="EMBL" id="NTRR01000041">
    <property type="protein sequence ID" value="PFE10615.1"/>
    <property type="molecule type" value="Genomic_DNA"/>
</dbReference>
<protein>
    <submittedName>
        <fullName evidence="1">Uncharacterized protein</fullName>
    </submittedName>
</protein>
<organism evidence="1 2">
    <name type="scientific">Bacillus cereus</name>
    <dbReference type="NCBI Taxonomy" id="1396"/>
    <lineage>
        <taxon>Bacteria</taxon>
        <taxon>Bacillati</taxon>
        <taxon>Bacillota</taxon>
        <taxon>Bacilli</taxon>
        <taxon>Bacillales</taxon>
        <taxon>Bacillaceae</taxon>
        <taxon>Bacillus</taxon>
        <taxon>Bacillus cereus group</taxon>
    </lineage>
</organism>
<comment type="caution">
    <text evidence="1">The sequence shown here is derived from an EMBL/GenBank/DDBJ whole genome shotgun (WGS) entry which is preliminary data.</text>
</comment>
<reference evidence="1 2" key="1">
    <citation type="submission" date="2017-09" db="EMBL/GenBank/DDBJ databases">
        <title>Large-scale bioinformatics analysis of Bacillus genomes uncovers conserved roles of natural products in bacterial physiology.</title>
        <authorList>
            <consortium name="Agbiome Team Llc"/>
            <person name="Bleich R.M."/>
            <person name="Grubbs K.J."/>
            <person name="Santa Maria K.C."/>
            <person name="Allen S.E."/>
            <person name="Farag S."/>
            <person name="Shank E.A."/>
            <person name="Bowers A."/>
        </authorList>
    </citation>
    <scope>NUCLEOTIDE SEQUENCE [LARGE SCALE GENOMIC DNA]</scope>
    <source>
        <strain evidence="1 2">AFS022681</strain>
    </source>
</reference>
<sequence>MKKYYIITILLISIISVYFTLNKPVQKQETSNDKNINTNITKKQEREQLNTISYGLKNIDGKHIDNGDTIESKNNKVNVYLSLNHNIDENREYGLIILENYKQKPFKIENNTQETSKYFFNMNPYSSKKIKISLNISENANELTFLLIKKPNYKLKDNDINKASILEEILSMRYSIKNKNKIEMIQEIQPENILTDGLNEPLFITKDKENLQIVFSETEEKEFIVSNGNETDKEMKYAIIAFKDWEQNEIVNNKDVIYTTVAPQTRQIFKFILPKVEQESNFQLIALPFPNEVSKENYVSQQTYTSFRMLIQNKP</sequence>
<name>A0A2A8ZVT9_BACCE</name>
<evidence type="ECO:0000313" key="2">
    <source>
        <dbReference type="Proteomes" id="UP000220032"/>
    </source>
</evidence>
<evidence type="ECO:0000313" key="1">
    <source>
        <dbReference type="EMBL" id="PFE10615.1"/>
    </source>
</evidence>
<dbReference type="AlphaFoldDB" id="A0A2A8ZVT9"/>
<proteinExistence type="predicted"/>
<accession>A0A2A8ZVT9</accession>
<dbReference type="Proteomes" id="UP000220032">
    <property type="component" value="Unassembled WGS sequence"/>
</dbReference>